<dbReference type="OrthoDB" id="9806357at2"/>
<evidence type="ECO:0000313" key="3">
    <source>
        <dbReference type="Proteomes" id="UP000032726"/>
    </source>
</evidence>
<protein>
    <recommendedName>
        <fullName evidence="4">DUF3179 domain-containing protein</fullName>
    </recommendedName>
</protein>
<dbReference type="InterPro" id="IPR021516">
    <property type="entry name" value="DUF3179"/>
</dbReference>
<dbReference type="Proteomes" id="UP000032726">
    <property type="component" value="Chromosome"/>
</dbReference>
<keyword evidence="1" id="KW-0732">Signal</keyword>
<keyword evidence="3" id="KW-1185">Reference proteome</keyword>
<dbReference type="Pfam" id="PF11376">
    <property type="entry name" value="DUF3179"/>
    <property type="match status" value="1"/>
</dbReference>
<dbReference type="EMBL" id="CP011071">
    <property type="protein sequence ID" value="AKA33865.1"/>
    <property type="molecule type" value="Genomic_DNA"/>
</dbReference>
<dbReference type="KEGG" id="mlt:VC82_175"/>
<gene>
    <name evidence="2" type="ORF">VC82_175</name>
</gene>
<evidence type="ECO:0000313" key="2">
    <source>
        <dbReference type="EMBL" id="AKA33865.1"/>
    </source>
</evidence>
<organism evidence="2 3">
    <name type="scientific">Flagellimonas lutaonensis</name>
    <dbReference type="NCBI Taxonomy" id="516051"/>
    <lineage>
        <taxon>Bacteria</taxon>
        <taxon>Pseudomonadati</taxon>
        <taxon>Bacteroidota</taxon>
        <taxon>Flavobacteriia</taxon>
        <taxon>Flavobacteriales</taxon>
        <taxon>Flavobacteriaceae</taxon>
        <taxon>Flagellimonas</taxon>
    </lineage>
</organism>
<evidence type="ECO:0000256" key="1">
    <source>
        <dbReference type="SAM" id="SignalP"/>
    </source>
</evidence>
<sequence>MRFLVFFLILSLPLILNAQRPSAFNNGKFFERHGTRMLYGGSEDNQHFIIDNLDLDPGQFHYGLGRERFPALLQPTYLTVMEADRYWRDDSRFLVAKKGGEVKAYSVRDLTRHEVVNDVLDGEPIFVAYCILADLGAIYKRTYGDKTFTFAVSGYTYYDPDVWDGLDGFILWDRETESLWWPLIDKAVSGPLKGVRLQKLKAIHWEDTTWRNIKQNYPDAKIMKSGLDYKRPKSWKKYNDVSDIVKTYSNR</sequence>
<proteinExistence type="predicted"/>
<name>A0A0D5YNH0_9FLAO</name>
<evidence type="ECO:0008006" key="4">
    <source>
        <dbReference type="Google" id="ProtNLM"/>
    </source>
</evidence>
<dbReference type="HOGENOM" id="CLU_1106178_0_0_10"/>
<feature type="signal peptide" evidence="1">
    <location>
        <begin position="1"/>
        <end position="18"/>
    </location>
</feature>
<accession>A0A0D5YNH0</accession>
<dbReference type="RefSeq" id="WP_084598132.1">
    <property type="nucleotide sequence ID" value="NZ_CP011071.1"/>
</dbReference>
<reference evidence="2 3" key="1">
    <citation type="submission" date="2015-03" db="EMBL/GenBank/DDBJ databases">
        <title>Complete genome sequence of Muricauda lutaonensis CC-HSB-11T, isolated from a coastal hot spring.</title>
        <authorList>
            <person name="Kim K.M."/>
        </authorList>
    </citation>
    <scope>NUCLEOTIDE SEQUENCE [LARGE SCALE GENOMIC DNA]</scope>
    <source>
        <strain evidence="2 3">CC-HSB-11</strain>
    </source>
</reference>
<dbReference type="AlphaFoldDB" id="A0A0D5YNH0"/>
<feature type="chain" id="PRO_5002300206" description="DUF3179 domain-containing protein" evidence="1">
    <location>
        <begin position="19"/>
        <end position="251"/>
    </location>
</feature>